<dbReference type="EMBL" id="BMKG01000020">
    <property type="protein sequence ID" value="GGC15703.1"/>
    <property type="molecule type" value="Genomic_DNA"/>
</dbReference>
<evidence type="ECO:0000256" key="3">
    <source>
        <dbReference type="ARBA" id="ARBA00010525"/>
    </source>
</evidence>
<keyword evidence="17" id="KW-1185">Reference proteome</keyword>
<keyword evidence="5" id="KW-1134">Transmembrane beta strand</keyword>
<evidence type="ECO:0000256" key="8">
    <source>
        <dbReference type="ARBA" id="ARBA00022729"/>
    </source>
</evidence>
<organism evidence="16 17">
    <name type="scientific">Pseudoduganella buxea</name>
    <dbReference type="NCBI Taxonomy" id="1949069"/>
    <lineage>
        <taxon>Bacteria</taxon>
        <taxon>Pseudomonadati</taxon>
        <taxon>Pseudomonadota</taxon>
        <taxon>Betaproteobacteria</taxon>
        <taxon>Burkholderiales</taxon>
        <taxon>Oxalobacteraceae</taxon>
        <taxon>Telluria group</taxon>
        <taxon>Pseudoduganella</taxon>
    </lineage>
</organism>
<comment type="subunit">
    <text evidence="4 15">Homodimer; dimerization is reversible, and the dimeric form is the active one.</text>
</comment>
<evidence type="ECO:0000256" key="13">
    <source>
        <dbReference type="ARBA" id="ARBA00023136"/>
    </source>
</evidence>
<keyword evidence="11 15" id="KW-0442">Lipid degradation</keyword>
<evidence type="ECO:0000313" key="16">
    <source>
        <dbReference type="EMBL" id="GGC15703.1"/>
    </source>
</evidence>
<dbReference type="PRINTS" id="PR01486">
    <property type="entry name" value="PHPHLIPASEA1"/>
</dbReference>
<keyword evidence="8" id="KW-0732">Signal</keyword>
<keyword evidence="10 15" id="KW-0106">Calcium</keyword>
<evidence type="ECO:0000256" key="14">
    <source>
        <dbReference type="ARBA" id="ARBA00023237"/>
    </source>
</evidence>
<dbReference type="EC" id="3.1.1.4" evidence="15"/>
<dbReference type="InterPro" id="IPR036541">
    <property type="entry name" value="PLipase_A1_sf"/>
</dbReference>
<evidence type="ECO:0000256" key="7">
    <source>
        <dbReference type="ARBA" id="ARBA00022723"/>
    </source>
</evidence>
<dbReference type="Proteomes" id="UP000622638">
    <property type="component" value="Unassembled WGS sequence"/>
</dbReference>
<sequence>MAMAALSPSFAFGQIATDAPASVTAPVEQTLERCALLGDPTGRLACYDSLAKRAPAADGVVVAPSAAANAGNSAVAQAAPATTQPATPALAGAPQVSRMVPQWELDQGSKRGVFNFRPHRDTYLLLANYSNSTNDTPFEEVTPAGLKSKHVELMYQLSFKMKMLETIAGSPVDLWFGYTQQSFWQAYNRSASSPFRETNYQPEIMAVMPIGKRLGGFDFRYAGLGVVHQSNGQTSTLSRSWNRVYGELGGEYGKFGVTLRAWKRLDNDKSDNDNLDITDFMGHGDLRVTYRDDGTEYSMTARRNFHTKHGAVQVGVAMPVRDNLKGYLQFFSGYGQSLIDYNYSQVSVGGGFLVEF</sequence>
<evidence type="ECO:0000256" key="1">
    <source>
        <dbReference type="ARBA" id="ARBA00000111"/>
    </source>
</evidence>
<evidence type="ECO:0000256" key="4">
    <source>
        <dbReference type="ARBA" id="ARBA00011702"/>
    </source>
</evidence>
<keyword evidence="7 15" id="KW-0479">Metal-binding</keyword>
<evidence type="ECO:0000256" key="11">
    <source>
        <dbReference type="ARBA" id="ARBA00022963"/>
    </source>
</evidence>
<gene>
    <name evidence="16" type="ORF">GCM10011572_41340</name>
</gene>
<comment type="cofactor">
    <cofactor evidence="15">
        <name>Ca(2+)</name>
        <dbReference type="ChEBI" id="CHEBI:29108"/>
    </cofactor>
    <text evidence="15">Binds 1 Ca(2+) ion per monomer. In the dimeric form the Ca(2+) is bound by different amino acids with binding of each Ca(2+) shared with ligands coming from each monomer. The Ca(2+) ion may have a role in catalysis.</text>
</comment>
<keyword evidence="14 15" id="KW-0998">Cell outer membrane</keyword>
<comment type="catalytic activity">
    <reaction evidence="2 15">
        <text>a 1,2-diacyl-sn-glycero-3-phosphocholine + H2O = a 1-acyl-sn-glycero-3-phosphocholine + a fatty acid + H(+)</text>
        <dbReference type="Rhea" id="RHEA:15801"/>
        <dbReference type="ChEBI" id="CHEBI:15377"/>
        <dbReference type="ChEBI" id="CHEBI:15378"/>
        <dbReference type="ChEBI" id="CHEBI:28868"/>
        <dbReference type="ChEBI" id="CHEBI:57643"/>
        <dbReference type="ChEBI" id="CHEBI:58168"/>
        <dbReference type="EC" id="3.1.1.4"/>
    </reaction>
</comment>
<dbReference type="PANTHER" id="PTHR40457:SF1">
    <property type="entry name" value="PHOSPHOLIPASE A1"/>
    <property type="match status" value="1"/>
</dbReference>
<name>A0ABQ1L2J3_9BURK</name>
<proteinExistence type="inferred from homology"/>
<comment type="similarity">
    <text evidence="3 15">Belongs to the phospholipase A1 family.</text>
</comment>
<evidence type="ECO:0000256" key="6">
    <source>
        <dbReference type="ARBA" id="ARBA00022692"/>
    </source>
</evidence>
<keyword evidence="13" id="KW-0472">Membrane</keyword>
<reference evidence="17" key="1">
    <citation type="journal article" date="2019" name="Int. J. Syst. Evol. Microbiol.">
        <title>The Global Catalogue of Microorganisms (GCM) 10K type strain sequencing project: providing services to taxonomists for standard genome sequencing and annotation.</title>
        <authorList>
            <consortium name="The Broad Institute Genomics Platform"/>
            <consortium name="The Broad Institute Genome Sequencing Center for Infectious Disease"/>
            <person name="Wu L."/>
            <person name="Ma J."/>
        </authorList>
    </citation>
    <scope>NUCLEOTIDE SEQUENCE [LARGE SCALE GENOMIC DNA]</scope>
    <source>
        <strain evidence="17">CGMCC 1.15931</strain>
    </source>
</reference>
<keyword evidence="9 15" id="KW-0378">Hydrolase</keyword>
<evidence type="ECO:0000256" key="5">
    <source>
        <dbReference type="ARBA" id="ARBA00022452"/>
    </source>
</evidence>
<dbReference type="SUPFAM" id="SSF56931">
    <property type="entry name" value="Outer membrane phospholipase A (OMPLA)"/>
    <property type="match status" value="1"/>
</dbReference>
<protein>
    <recommendedName>
        <fullName evidence="15">Phospholipase A1</fullName>
        <ecNumber evidence="15">3.1.1.32</ecNumber>
        <ecNumber evidence="15">3.1.1.4</ecNumber>
    </recommendedName>
    <alternativeName>
        <fullName evidence="15">Phosphatidylcholine 1-acylhydrolase</fullName>
    </alternativeName>
</protein>
<dbReference type="Pfam" id="PF02253">
    <property type="entry name" value="PLA1"/>
    <property type="match status" value="1"/>
</dbReference>
<evidence type="ECO:0000256" key="9">
    <source>
        <dbReference type="ARBA" id="ARBA00022801"/>
    </source>
</evidence>
<dbReference type="Gene3D" id="2.40.230.10">
    <property type="entry name" value="Phospholipase A1"/>
    <property type="match status" value="1"/>
</dbReference>
<comment type="function">
    <text evidence="15">Hydrolysis of phosphatidylcholine with phospholipase A2 (EC 3.1.1.4) and phospholipase A1 (EC 3.1.1.32) activities.</text>
</comment>
<dbReference type="CDD" id="cd00541">
    <property type="entry name" value="OMPLA"/>
    <property type="match status" value="1"/>
</dbReference>
<evidence type="ECO:0000256" key="15">
    <source>
        <dbReference type="RuleBase" id="RU366027"/>
    </source>
</evidence>
<comment type="subcellular location">
    <subcellularLocation>
        <location evidence="15">Cell outer membrane</location>
        <topology evidence="15">Multi-pass membrane protein</topology>
    </subcellularLocation>
    <text evidence="15">One of the very few enzymes located there.</text>
</comment>
<evidence type="ECO:0000313" key="17">
    <source>
        <dbReference type="Proteomes" id="UP000622638"/>
    </source>
</evidence>
<dbReference type="EC" id="3.1.1.32" evidence="15"/>
<dbReference type="PANTHER" id="PTHR40457">
    <property type="entry name" value="PHOSPHOLIPASE A1"/>
    <property type="match status" value="1"/>
</dbReference>
<keyword evidence="6" id="KW-0812">Transmembrane</keyword>
<evidence type="ECO:0000256" key="12">
    <source>
        <dbReference type="ARBA" id="ARBA00023098"/>
    </source>
</evidence>
<evidence type="ECO:0000256" key="10">
    <source>
        <dbReference type="ARBA" id="ARBA00022837"/>
    </source>
</evidence>
<comment type="caution">
    <text evidence="16">The sequence shown here is derived from an EMBL/GenBank/DDBJ whole genome shotgun (WGS) entry which is preliminary data.</text>
</comment>
<dbReference type="InterPro" id="IPR003187">
    <property type="entry name" value="PLipase_A1"/>
</dbReference>
<evidence type="ECO:0000256" key="2">
    <source>
        <dbReference type="ARBA" id="ARBA00001604"/>
    </source>
</evidence>
<accession>A0ABQ1L2J3</accession>
<keyword evidence="12 15" id="KW-0443">Lipid metabolism</keyword>
<comment type="catalytic activity">
    <reaction evidence="1 15">
        <text>a 1,2-diacyl-sn-glycero-3-phosphocholine + H2O = a 2-acyl-sn-glycero-3-phosphocholine + a fatty acid + H(+)</text>
        <dbReference type="Rhea" id="RHEA:18689"/>
        <dbReference type="ChEBI" id="CHEBI:15377"/>
        <dbReference type="ChEBI" id="CHEBI:15378"/>
        <dbReference type="ChEBI" id="CHEBI:28868"/>
        <dbReference type="ChEBI" id="CHEBI:57643"/>
        <dbReference type="ChEBI" id="CHEBI:57875"/>
        <dbReference type="EC" id="3.1.1.32"/>
    </reaction>
</comment>